<sequence length="191" mass="21667">MVRFLDERDERAGDRDSGERLHDGLYLTKKHLEQKNSNNKDSNTVGGKFEDVVYAKDFDDGFRREQLSRPQREDAWMVKRTPEPWGFDTVAGAVSGVSDWWSGTTRRPKSDHEPAKPKPVDEAMNEFYGFNGAKDTSKGSGLVGGKFEDMTYSKSYNPGFRNEEQSGPQMKWDEKTGELSRVVEDVPAYVG</sequence>
<proteinExistence type="predicted"/>
<feature type="region of interest" description="Disordered" evidence="1">
    <location>
        <begin position="1"/>
        <end position="23"/>
    </location>
</feature>
<reference evidence="3" key="1">
    <citation type="submission" date="2024-06" db="EMBL/GenBank/DDBJ databases">
        <title>Multi-omics analyses provide insights into the biosynthesis of the anticancer antibiotic pleurotin in Hohenbuehelia grisea.</title>
        <authorList>
            <person name="Weaver J.A."/>
            <person name="Alberti F."/>
        </authorList>
    </citation>
    <scope>NUCLEOTIDE SEQUENCE [LARGE SCALE GENOMIC DNA]</scope>
    <source>
        <strain evidence="3">T-177</strain>
    </source>
</reference>
<feature type="compositionally biased region" description="Basic and acidic residues" evidence="1">
    <location>
        <begin position="108"/>
        <end position="121"/>
    </location>
</feature>
<comment type="caution">
    <text evidence="2">The sequence shown here is derived from an EMBL/GenBank/DDBJ whole genome shotgun (WGS) entry which is preliminary data.</text>
</comment>
<keyword evidence="3" id="KW-1185">Reference proteome</keyword>
<name>A0ABR3IRB0_9AGAR</name>
<organism evidence="2 3">
    <name type="scientific">Hohenbuehelia grisea</name>
    <dbReference type="NCBI Taxonomy" id="104357"/>
    <lineage>
        <taxon>Eukaryota</taxon>
        <taxon>Fungi</taxon>
        <taxon>Dikarya</taxon>
        <taxon>Basidiomycota</taxon>
        <taxon>Agaricomycotina</taxon>
        <taxon>Agaricomycetes</taxon>
        <taxon>Agaricomycetidae</taxon>
        <taxon>Agaricales</taxon>
        <taxon>Pleurotineae</taxon>
        <taxon>Pleurotaceae</taxon>
        <taxon>Hohenbuehelia</taxon>
    </lineage>
</organism>
<evidence type="ECO:0000313" key="2">
    <source>
        <dbReference type="EMBL" id="KAL0945794.1"/>
    </source>
</evidence>
<dbReference type="Proteomes" id="UP001556367">
    <property type="component" value="Unassembled WGS sequence"/>
</dbReference>
<feature type="region of interest" description="Disordered" evidence="1">
    <location>
        <begin position="98"/>
        <end position="121"/>
    </location>
</feature>
<dbReference type="EMBL" id="JASNQZ010000015">
    <property type="protein sequence ID" value="KAL0945794.1"/>
    <property type="molecule type" value="Genomic_DNA"/>
</dbReference>
<accession>A0ABR3IRB0</accession>
<gene>
    <name evidence="2" type="ORF">HGRIS_012082</name>
</gene>
<evidence type="ECO:0000256" key="1">
    <source>
        <dbReference type="SAM" id="MobiDB-lite"/>
    </source>
</evidence>
<evidence type="ECO:0000313" key="3">
    <source>
        <dbReference type="Proteomes" id="UP001556367"/>
    </source>
</evidence>
<protein>
    <submittedName>
        <fullName evidence="2">Uncharacterized protein</fullName>
    </submittedName>
</protein>